<reference evidence="1" key="1">
    <citation type="journal article" date="2020" name="Stud. Mycol.">
        <title>101 Dothideomycetes genomes: a test case for predicting lifestyles and emergence of pathogens.</title>
        <authorList>
            <person name="Haridas S."/>
            <person name="Albert R."/>
            <person name="Binder M."/>
            <person name="Bloem J."/>
            <person name="Labutti K."/>
            <person name="Salamov A."/>
            <person name="Andreopoulos B."/>
            <person name="Baker S."/>
            <person name="Barry K."/>
            <person name="Bills G."/>
            <person name="Bluhm B."/>
            <person name="Cannon C."/>
            <person name="Castanera R."/>
            <person name="Culley D."/>
            <person name="Daum C."/>
            <person name="Ezra D."/>
            <person name="Gonzalez J."/>
            <person name="Henrissat B."/>
            <person name="Kuo A."/>
            <person name="Liang C."/>
            <person name="Lipzen A."/>
            <person name="Lutzoni F."/>
            <person name="Magnuson J."/>
            <person name="Mondo S."/>
            <person name="Nolan M."/>
            <person name="Ohm R."/>
            <person name="Pangilinan J."/>
            <person name="Park H.-J."/>
            <person name="Ramirez L."/>
            <person name="Alfaro M."/>
            <person name="Sun H."/>
            <person name="Tritt A."/>
            <person name="Yoshinaga Y."/>
            <person name="Zwiers L.-H."/>
            <person name="Turgeon B."/>
            <person name="Goodwin S."/>
            <person name="Spatafora J."/>
            <person name="Crous P."/>
            <person name="Grigoriev I."/>
        </authorList>
    </citation>
    <scope>NUCLEOTIDE SEQUENCE</scope>
    <source>
        <strain evidence="1">CBS 183.55</strain>
    </source>
</reference>
<keyword evidence="2" id="KW-1185">Reference proteome</keyword>
<protein>
    <submittedName>
        <fullName evidence="1">Uncharacterized protein</fullName>
    </submittedName>
</protein>
<sequence>MVSTLLGYQSNPCFDDRPVPVLASRAGPRDGMLLALARFAVPWRGFMREVCWRGSAARTGDPLAVERLTCRTRRVMQCAHRRPAGVAFEKMTSRPTPCCRRGGGGCRIATTATASLTRKSPPFYLALHEGYHGPLGWRLLAAHSTEQRIANSFLSGRRTSPVRVPNAASKCGCVLLKRCKGAVEELLVTWRVTDERESRNAAQPLALSWATL</sequence>
<proteinExistence type="predicted"/>
<evidence type="ECO:0000313" key="1">
    <source>
        <dbReference type="EMBL" id="KAF1931451.1"/>
    </source>
</evidence>
<dbReference type="Proteomes" id="UP000800082">
    <property type="component" value="Unassembled WGS sequence"/>
</dbReference>
<gene>
    <name evidence="1" type="ORF">M421DRAFT_347535</name>
</gene>
<dbReference type="AlphaFoldDB" id="A0A6A5RSM4"/>
<name>A0A6A5RSM4_9PLEO</name>
<dbReference type="RefSeq" id="XP_033451699.1">
    <property type="nucleotide sequence ID" value="XM_033589548.1"/>
</dbReference>
<dbReference type="EMBL" id="ML978961">
    <property type="protein sequence ID" value="KAF1931451.1"/>
    <property type="molecule type" value="Genomic_DNA"/>
</dbReference>
<accession>A0A6A5RSM4</accession>
<dbReference type="GeneID" id="54347195"/>
<evidence type="ECO:0000313" key="2">
    <source>
        <dbReference type="Proteomes" id="UP000800082"/>
    </source>
</evidence>
<organism evidence="1 2">
    <name type="scientific">Didymella exigua CBS 183.55</name>
    <dbReference type="NCBI Taxonomy" id="1150837"/>
    <lineage>
        <taxon>Eukaryota</taxon>
        <taxon>Fungi</taxon>
        <taxon>Dikarya</taxon>
        <taxon>Ascomycota</taxon>
        <taxon>Pezizomycotina</taxon>
        <taxon>Dothideomycetes</taxon>
        <taxon>Pleosporomycetidae</taxon>
        <taxon>Pleosporales</taxon>
        <taxon>Pleosporineae</taxon>
        <taxon>Didymellaceae</taxon>
        <taxon>Didymella</taxon>
    </lineage>
</organism>